<name>A0ABP0MDN9_9DINO</name>
<organism evidence="1 2">
    <name type="scientific">Durusdinium trenchii</name>
    <dbReference type="NCBI Taxonomy" id="1381693"/>
    <lineage>
        <taxon>Eukaryota</taxon>
        <taxon>Sar</taxon>
        <taxon>Alveolata</taxon>
        <taxon>Dinophyceae</taxon>
        <taxon>Suessiales</taxon>
        <taxon>Symbiodiniaceae</taxon>
        <taxon>Durusdinium</taxon>
    </lineage>
</organism>
<protein>
    <recommendedName>
        <fullName evidence="3">Histidine phosphatase family protein</fullName>
    </recommendedName>
</protein>
<gene>
    <name evidence="1" type="ORF">CCMP2556_LOCUS25107</name>
</gene>
<evidence type="ECO:0008006" key="3">
    <source>
        <dbReference type="Google" id="ProtNLM"/>
    </source>
</evidence>
<dbReference type="InterPro" id="IPR029033">
    <property type="entry name" value="His_PPase_superfam"/>
</dbReference>
<dbReference type="Pfam" id="PF00300">
    <property type="entry name" value="His_Phos_1"/>
    <property type="match status" value="1"/>
</dbReference>
<reference evidence="1 2" key="1">
    <citation type="submission" date="2024-02" db="EMBL/GenBank/DDBJ databases">
        <authorList>
            <person name="Chen Y."/>
            <person name="Shah S."/>
            <person name="Dougan E. K."/>
            <person name="Thang M."/>
            <person name="Chan C."/>
        </authorList>
    </citation>
    <scope>NUCLEOTIDE SEQUENCE [LARGE SCALE GENOMIC DNA]</scope>
</reference>
<dbReference type="Proteomes" id="UP001642484">
    <property type="component" value="Unassembled WGS sequence"/>
</dbReference>
<sequence length="307" mass="34527">MTELPQHLQRVLLVRHGHRYSTGFDPQLTRRGFFQAEGLAEMFRGSGIEIDAIFSSPFIRCLQTVTPLAKALGLKIRVDRGFSELLAHDWIFSSNPLPHLHYEQMRTTHAELPEVPQQLIDVDYDSPQPPYPDFVGPATPGDATQRQRPTARAKAALARAAVAGRRERTVLVMGHGASHDYVTEALIPGSLRLDQQTPFCVNHVAITTLLRQPDGTFTLYGFNESVPRLLANGWQRTFRWTPKRPFAQPAETWKVNELLWTCGSSHRAVRVLTPHCLQLDAELFLLDSCSGHVRILRGETLTEAEPL</sequence>
<dbReference type="PANTHER" id="PTHR16469">
    <property type="entry name" value="UBIQUITIN-ASSOCIATED AND SH3 DOMAIN-CONTAINING BA-RELATED"/>
    <property type="match status" value="1"/>
</dbReference>
<evidence type="ECO:0000313" key="1">
    <source>
        <dbReference type="EMBL" id="CAK9048842.1"/>
    </source>
</evidence>
<proteinExistence type="predicted"/>
<dbReference type="CDD" id="cd07067">
    <property type="entry name" value="HP_PGM_like"/>
    <property type="match status" value="1"/>
</dbReference>
<dbReference type="SUPFAM" id="SSF53254">
    <property type="entry name" value="Phosphoglycerate mutase-like"/>
    <property type="match status" value="1"/>
</dbReference>
<keyword evidence="2" id="KW-1185">Reference proteome</keyword>
<accession>A0ABP0MDN9</accession>
<comment type="caution">
    <text evidence="1">The sequence shown here is derived from an EMBL/GenBank/DDBJ whole genome shotgun (WGS) entry which is preliminary data.</text>
</comment>
<dbReference type="Gene3D" id="3.40.50.1240">
    <property type="entry name" value="Phosphoglycerate mutase-like"/>
    <property type="match status" value="1"/>
</dbReference>
<dbReference type="SMART" id="SM00855">
    <property type="entry name" value="PGAM"/>
    <property type="match status" value="1"/>
</dbReference>
<dbReference type="PANTHER" id="PTHR16469:SF27">
    <property type="entry name" value="UBIQUITIN-ASSOCIATED AND SH3 DOMAIN-CONTAINING BA-RELATED"/>
    <property type="match status" value="1"/>
</dbReference>
<dbReference type="InterPro" id="IPR013078">
    <property type="entry name" value="His_Pase_superF_clade-1"/>
</dbReference>
<evidence type="ECO:0000313" key="2">
    <source>
        <dbReference type="Proteomes" id="UP001642484"/>
    </source>
</evidence>
<dbReference type="InterPro" id="IPR051710">
    <property type="entry name" value="Phosphatase_SH3-domain"/>
</dbReference>
<dbReference type="EMBL" id="CAXAMN010016669">
    <property type="protein sequence ID" value="CAK9048842.1"/>
    <property type="molecule type" value="Genomic_DNA"/>
</dbReference>